<evidence type="ECO:0000259" key="5">
    <source>
        <dbReference type="Pfam" id="PF08241"/>
    </source>
</evidence>
<evidence type="ECO:0000313" key="6">
    <source>
        <dbReference type="EMBL" id="MCI0128531.1"/>
    </source>
</evidence>
<dbReference type="EMBL" id="JALAZD010000002">
    <property type="protein sequence ID" value="MCI0128531.1"/>
    <property type="molecule type" value="Genomic_DNA"/>
</dbReference>
<protein>
    <submittedName>
        <fullName evidence="6">Class I SAM-dependent methyltransferase</fullName>
    </submittedName>
</protein>
<dbReference type="GO" id="GO:0008757">
    <property type="term" value="F:S-adenosylmethionine-dependent methyltransferase activity"/>
    <property type="evidence" value="ECO:0007669"/>
    <property type="project" value="InterPro"/>
</dbReference>
<evidence type="ECO:0000256" key="3">
    <source>
        <dbReference type="ARBA" id="ARBA00022691"/>
    </source>
</evidence>
<dbReference type="GO" id="GO:0032259">
    <property type="term" value="P:methylation"/>
    <property type="evidence" value="ECO:0007669"/>
    <property type="project" value="UniProtKB-KW"/>
</dbReference>
<feature type="domain" description="Methyltransferase type 11" evidence="5">
    <location>
        <begin position="52"/>
        <end position="145"/>
    </location>
</feature>
<proteinExistence type="predicted"/>
<comment type="caution">
    <text evidence="6">The sequence shown here is derived from an EMBL/GenBank/DDBJ whole genome shotgun (WGS) entry which is preliminary data.</text>
</comment>
<name>A0AA41UHP4_9HYPH</name>
<evidence type="ECO:0000256" key="2">
    <source>
        <dbReference type="ARBA" id="ARBA00022679"/>
    </source>
</evidence>
<keyword evidence="7" id="KW-1185">Reference proteome</keyword>
<dbReference type="Gene3D" id="3.40.50.150">
    <property type="entry name" value="Vaccinia Virus protein VP39"/>
    <property type="match status" value="1"/>
</dbReference>
<feature type="transmembrane region" description="Helical" evidence="4">
    <location>
        <begin position="194"/>
        <end position="211"/>
    </location>
</feature>
<dbReference type="InterPro" id="IPR029063">
    <property type="entry name" value="SAM-dependent_MTases_sf"/>
</dbReference>
<keyword evidence="1 6" id="KW-0489">Methyltransferase</keyword>
<dbReference type="AlphaFoldDB" id="A0AA41UHP4"/>
<sequence length="251" mass="28081">MNAENPQKAHYEAMHDDYAAHYYDETALSYREKFVLGPLVRDEDLSEKRIADIACGSGHNSQLVRKMFPTAHLEGFDISESACADYTALGNGARAHQVDLTVPFDVEEQFDFGLVVGGLHHCISNLPQAADNLGRMIKSGGSLVLYEPNADFVGEVVRKFWYRRDEYFEADTEGALHSAELASLFSDTFKVRRVFAIGGPAYFVILNSLVLRVPLKSKRYLAPPLFAVERMWNALPSSALKPAFGMILDRR</sequence>
<dbReference type="Proteomes" id="UP001156140">
    <property type="component" value="Unassembled WGS sequence"/>
</dbReference>
<dbReference type="Pfam" id="PF08241">
    <property type="entry name" value="Methyltransf_11"/>
    <property type="match status" value="1"/>
</dbReference>
<keyword evidence="2" id="KW-0808">Transferase</keyword>
<dbReference type="SUPFAM" id="SSF53335">
    <property type="entry name" value="S-adenosyl-L-methionine-dependent methyltransferases"/>
    <property type="match status" value="1"/>
</dbReference>
<organism evidence="6 7">
    <name type="scientific">Paradevosia shaoguanensis</name>
    <dbReference type="NCBI Taxonomy" id="1335043"/>
    <lineage>
        <taxon>Bacteria</taxon>
        <taxon>Pseudomonadati</taxon>
        <taxon>Pseudomonadota</taxon>
        <taxon>Alphaproteobacteria</taxon>
        <taxon>Hyphomicrobiales</taxon>
        <taxon>Devosiaceae</taxon>
        <taxon>Paradevosia</taxon>
    </lineage>
</organism>
<dbReference type="InterPro" id="IPR013216">
    <property type="entry name" value="Methyltransf_11"/>
</dbReference>
<dbReference type="PANTHER" id="PTHR43464">
    <property type="entry name" value="METHYLTRANSFERASE"/>
    <property type="match status" value="1"/>
</dbReference>
<keyword evidence="4" id="KW-0472">Membrane</keyword>
<evidence type="ECO:0000313" key="7">
    <source>
        <dbReference type="Proteomes" id="UP001156140"/>
    </source>
</evidence>
<reference evidence="6" key="1">
    <citation type="submission" date="2022-03" db="EMBL/GenBank/DDBJ databases">
        <title>The complete genome sequence of a Methyloterrigena soli.</title>
        <authorList>
            <person name="Zi Z."/>
        </authorList>
    </citation>
    <scope>NUCLEOTIDE SEQUENCE</scope>
    <source>
        <strain evidence="6">M48</strain>
    </source>
</reference>
<keyword evidence="3" id="KW-0949">S-adenosyl-L-methionine</keyword>
<dbReference type="PANTHER" id="PTHR43464:SF19">
    <property type="entry name" value="UBIQUINONE BIOSYNTHESIS O-METHYLTRANSFERASE, MITOCHONDRIAL"/>
    <property type="match status" value="1"/>
</dbReference>
<accession>A0AA41UHP4</accession>
<dbReference type="RefSeq" id="WP_281736661.1">
    <property type="nucleotide sequence ID" value="NZ_JAKETQ010000002.1"/>
</dbReference>
<evidence type="ECO:0000256" key="4">
    <source>
        <dbReference type="SAM" id="Phobius"/>
    </source>
</evidence>
<keyword evidence="4" id="KW-1133">Transmembrane helix</keyword>
<gene>
    <name evidence="6" type="ORF">ML536_16990</name>
</gene>
<evidence type="ECO:0000256" key="1">
    <source>
        <dbReference type="ARBA" id="ARBA00022603"/>
    </source>
</evidence>
<keyword evidence="4" id="KW-0812">Transmembrane</keyword>
<dbReference type="CDD" id="cd02440">
    <property type="entry name" value="AdoMet_MTases"/>
    <property type="match status" value="1"/>
</dbReference>